<accession>A0A2W1K306</accession>
<protein>
    <submittedName>
        <fullName evidence="2">Uncharacterized protein</fullName>
    </submittedName>
</protein>
<gene>
    <name evidence="2" type="ORF">C1752_01203</name>
</gene>
<evidence type="ECO:0000313" key="2">
    <source>
        <dbReference type="EMBL" id="PZD74387.1"/>
    </source>
</evidence>
<dbReference type="RefSeq" id="WP_110985182.1">
    <property type="nucleotide sequence ID" value="NZ_CAWNWM010000003.1"/>
</dbReference>
<dbReference type="OrthoDB" id="468477at2"/>
<comment type="caution">
    <text evidence="2">The sequence shown here is derived from an EMBL/GenBank/DDBJ whole genome shotgun (WGS) entry which is preliminary data.</text>
</comment>
<keyword evidence="3" id="KW-1185">Reference proteome</keyword>
<keyword evidence="1" id="KW-0732">Signal</keyword>
<dbReference type="AlphaFoldDB" id="A0A2W1K306"/>
<dbReference type="EMBL" id="PQWO01000003">
    <property type="protein sequence ID" value="PZD74387.1"/>
    <property type="molecule type" value="Genomic_DNA"/>
</dbReference>
<organism evidence="2 3">
    <name type="scientific">Acaryochloris thomasi RCC1774</name>
    <dbReference type="NCBI Taxonomy" id="1764569"/>
    <lineage>
        <taxon>Bacteria</taxon>
        <taxon>Bacillati</taxon>
        <taxon>Cyanobacteriota</taxon>
        <taxon>Cyanophyceae</taxon>
        <taxon>Acaryochloridales</taxon>
        <taxon>Acaryochloridaceae</taxon>
        <taxon>Acaryochloris</taxon>
        <taxon>Acaryochloris thomasi</taxon>
    </lineage>
</organism>
<reference evidence="2 3" key="1">
    <citation type="journal article" date="2018" name="Sci. Rep.">
        <title>A novel species of the marine cyanobacterium Acaryochloris with a unique pigment content and lifestyle.</title>
        <authorList>
            <person name="Partensky F."/>
            <person name="Six C."/>
            <person name="Ratin M."/>
            <person name="Garczarek L."/>
            <person name="Vaulot D."/>
            <person name="Probert I."/>
            <person name="Calteau A."/>
            <person name="Gourvil P."/>
            <person name="Marie D."/>
            <person name="Grebert T."/>
            <person name="Bouchier C."/>
            <person name="Le Panse S."/>
            <person name="Gachenot M."/>
            <person name="Rodriguez F."/>
            <person name="Garrido J.L."/>
        </authorList>
    </citation>
    <scope>NUCLEOTIDE SEQUENCE [LARGE SCALE GENOMIC DNA]</scope>
    <source>
        <strain evidence="2 3">RCC1774</strain>
    </source>
</reference>
<name>A0A2W1K306_9CYAN</name>
<proteinExistence type="predicted"/>
<feature type="chain" id="PRO_5015893851" evidence="1">
    <location>
        <begin position="28"/>
        <end position="122"/>
    </location>
</feature>
<sequence>MGVNIKKWSGAIVLAALVSSAGSAALAQEQEAELPPLRESSIPETVFQNSSFNSVWKDLSIVGDTKFLFGVDYDDARIAKDARRIETLYDELLEQQDRDNPTIRTRDLPNPYDTSVFELQGL</sequence>
<evidence type="ECO:0000313" key="3">
    <source>
        <dbReference type="Proteomes" id="UP000248857"/>
    </source>
</evidence>
<feature type="signal peptide" evidence="1">
    <location>
        <begin position="1"/>
        <end position="27"/>
    </location>
</feature>
<evidence type="ECO:0000256" key="1">
    <source>
        <dbReference type="SAM" id="SignalP"/>
    </source>
</evidence>
<dbReference type="Proteomes" id="UP000248857">
    <property type="component" value="Unassembled WGS sequence"/>
</dbReference>